<reference evidence="1 2" key="1">
    <citation type="journal article" date="2019" name="Int. J. Syst. Evol. Microbiol.">
        <title>Capsulimonas corticalis gen. nov., sp. nov., an aerobic capsulated bacterium, of a novel bacterial order, Capsulimonadales ord. nov., of the class Armatimonadia of the phylum Armatimonadetes.</title>
        <authorList>
            <person name="Li J."/>
            <person name="Kudo C."/>
            <person name="Tonouchi A."/>
        </authorList>
    </citation>
    <scope>NUCLEOTIDE SEQUENCE [LARGE SCALE GENOMIC DNA]</scope>
    <source>
        <strain evidence="1 2">AX-7</strain>
    </source>
</reference>
<gene>
    <name evidence="1" type="ORF">CCAX7_52490</name>
</gene>
<dbReference type="GO" id="GO:0008270">
    <property type="term" value="F:zinc ion binding"/>
    <property type="evidence" value="ECO:0007669"/>
    <property type="project" value="TreeGrafter"/>
</dbReference>
<dbReference type="Proteomes" id="UP000287394">
    <property type="component" value="Chromosome"/>
</dbReference>
<dbReference type="PANTHER" id="PTHR34858">
    <property type="entry name" value="CYSO-CYSTEINE PEPTIDASE"/>
    <property type="match status" value="1"/>
</dbReference>
<dbReference type="SMART" id="SM00232">
    <property type="entry name" value="JAB_MPN"/>
    <property type="match status" value="1"/>
</dbReference>
<dbReference type="PROSITE" id="PS50249">
    <property type="entry name" value="MPN"/>
    <property type="match status" value="1"/>
</dbReference>
<dbReference type="OrthoDB" id="9802958at2"/>
<evidence type="ECO:0000313" key="2">
    <source>
        <dbReference type="Proteomes" id="UP000287394"/>
    </source>
</evidence>
<dbReference type="InterPro" id="IPR037518">
    <property type="entry name" value="MPN"/>
</dbReference>
<dbReference type="PANTHER" id="PTHR34858:SF1">
    <property type="entry name" value="CYSO-CYSTEINE PEPTIDASE"/>
    <property type="match status" value="1"/>
</dbReference>
<organism evidence="1 2">
    <name type="scientific">Capsulimonas corticalis</name>
    <dbReference type="NCBI Taxonomy" id="2219043"/>
    <lineage>
        <taxon>Bacteria</taxon>
        <taxon>Bacillati</taxon>
        <taxon>Armatimonadota</taxon>
        <taxon>Armatimonadia</taxon>
        <taxon>Capsulimonadales</taxon>
        <taxon>Capsulimonadaceae</taxon>
        <taxon>Capsulimonas</taxon>
    </lineage>
</organism>
<dbReference type="RefSeq" id="WP_119319135.1">
    <property type="nucleotide sequence ID" value="NZ_AP025739.1"/>
</dbReference>
<name>A0A402CNX7_9BACT</name>
<keyword evidence="2" id="KW-1185">Reference proteome</keyword>
<protein>
    <submittedName>
        <fullName evidence="1">Uncharacterized protein</fullName>
    </submittedName>
</protein>
<dbReference type="KEGG" id="ccot:CCAX7_52490"/>
<dbReference type="Gene3D" id="3.40.140.10">
    <property type="entry name" value="Cytidine Deaminase, domain 2"/>
    <property type="match status" value="1"/>
</dbReference>
<dbReference type="GO" id="GO:0008235">
    <property type="term" value="F:metalloexopeptidase activity"/>
    <property type="evidence" value="ECO:0007669"/>
    <property type="project" value="TreeGrafter"/>
</dbReference>
<dbReference type="CDD" id="cd08070">
    <property type="entry name" value="MPN_like"/>
    <property type="match status" value="1"/>
</dbReference>
<dbReference type="InterPro" id="IPR000555">
    <property type="entry name" value="JAMM/MPN+_dom"/>
</dbReference>
<dbReference type="EMBL" id="AP025739">
    <property type="protein sequence ID" value="BDI33198.1"/>
    <property type="molecule type" value="Genomic_DNA"/>
</dbReference>
<dbReference type="SUPFAM" id="SSF102712">
    <property type="entry name" value="JAB1/MPN domain"/>
    <property type="match status" value="1"/>
</dbReference>
<dbReference type="InterPro" id="IPR051929">
    <property type="entry name" value="VirAsm_ModProt"/>
</dbReference>
<dbReference type="Pfam" id="PF14464">
    <property type="entry name" value="Prok-JAB"/>
    <property type="match status" value="1"/>
</dbReference>
<proteinExistence type="predicted"/>
<accession>A0A402CNX7</accession>
<dbReference type="InterPro" id="IPR028090">
    <property type="entry name" value="JAB_dom_prok"/>
</dbReference>
<sequence length="144" mass="15967">MPIIFTTALDAEMRAHAQRDYPHECCGFLIGKPGAEGVAVHEVRAADNTRQDSPRNRFEIDPGELMRVDKAARAAGLSVVGFYHSHPDAPASPSEFDREHAWQGYCYIIVSVLSGQPAEMNNWLLLDDHSGYTQDAVRIVNSEN</sequence>
<dbReference type="FunFam" id="3.40.140.10:FF:000085">
    <property type="entry name" value="Mov34/MPN/PAD-1 family protein"/>
    <property type="match status" value="1"/>
</dbReference>
<evidence type="ECO:0000313" key="1">
    <source>
        <dbReference type="EMBL" id="BDI33198.1"/>
    </source>
</evidence>
<dbReference type="AlphaFoldDB" id="A0A402CNX7"/>